<protein>
    <submittedName>
        <fullName evidence="1">Uncharacterized protein</fullName>
    </submittedName>
</protein>
<dbReference type="AlphaFoldDB" id="A0A645JGZ7"/>
<dbReference type="EMBL" id="VSSQ01141676">
    <property type="protein sequence ID" value="MPN62955.1"/>
    <property type="molecule type" value="Genomic_DNA"/>
</dbReference>
<gene>
    <name evidence="1" type="ORF">SDC9_210708</name>
</gene>
<proteinExistence type="predicted"/>
<sequence length="88" mass="9697">MHIGGDLPAQLGHARVGGILRKALFQGIDPRVTDMPRGNEVRFADAEGNGVFHFFQNIEKSADARGRNLLNPIRQNLIVIHVKINSLS</sequence>
<reference evidence="1" key="1">
    <citation type="submission" date="2019-08" db="EMBL/GenBank/DDBJ databases">
        <authorList>
            <person name="Kucharzyk K."/>
            <person name="Murdoch R.W."/>
            <person name="Higgins S."/>
            <person name="Loffler F."/>
        </authorList>
    </citation>
    <scope>NUCLEOTIDE SEQUENCE</scope>
</reference>
<comment type="caution">
    <text evidence="1">The sequence shown here is derived from an EMBL/GenBank/DDBJ whole genome shotgun (WGS) entry which is preliminary data.</text>
</comment>
<name>A0A645JGZ7_9ZZZZ</name>
<accession>A0A645JGZ7</accession>
<organism evidence="1">
    <name type="scientific">bioreactor metagenome</name>
    <dbReference type="NCBI Taxonomy" id="1076179"/>
    <lineage>
        <taxon>unclassified sequences</taxon>
        <taxon>metagenomes</taxon>
        <taxon>ecological metagenomes</taxon>
    </lineage>
</organism>
<evidence type="ECO:0000313" key="1">
    <source>
        <dbReference type="EMBL" id="MPN62955.1"/>
    </source>
</evidence>